<dbReference type="STRING" id="946122.A0A0C2WKZ3"/>
<evidence type="ECO:0000313" key="3">
    <source>
        <dbReference type="Proteomes" id="UP000054549"/>
    </source>
</evidence>
<keyword evidence="3" id="KW-1185">Reference proteome</keyword>
<dbReference type="OrthoDB" id="3067877at2759"/>
<feature type="compositionally biased region" description="Polar residues" evidence="1">
    <location>
        <begin position="34"/>
        <end position="44"/>
    </location>
</feature>
<dbReference type="Proteomes" id="UP000054549">
    <property type="component" value="Unassembled WGS sequence"/>
</dbReference>
<dbReference type="HOGENOM" id="CLU_1948294_0_0_1"/>
<evidence type="ECO:0000313" key="2">
    <source>
        <dbReference type="EMBL" id="KIL56848.1"/>
    </source>
</evidence>
<feature type="region of interest" description="Disordered" evidence="1">
    <location>
        <begin position="1"/>
        <end position="55"/>
    </location>
</feature>
<reference evidence="2 3" key="1">
    <citation type="submission" date="2014-04" db="EMBL/GenBank/DDBJ databases">
        <title>Evolutionary Origins and Diversification of the Mycorrhizal Mutualists.</title>
        <authorList>
            <consortium name="DOE Joint Genome Institute"/>
            <consortium name="Mycorrhizal Genomics Consortium"/>
            <person name="Kohler A."/>
            <person name="Kuo A."/>
            <person name="Nagy L.G."/>
            <person name="Floudas D."/>
            <person name="Copeland A."/>
            <person name="Barry K.W."/>
            <person name="Cichocki N."/>
            <person name="Veneault-Fourrey C."/>
            <person name="LaButti K."/>
            <person name="Lindquist E.A."/>
            <person name="Lipzen A."/>
            <person name="Lundell T."/>
            <person name="Morin E."/>
            <person name="Murat C."/>
            <person name="Riley R."/>
            <person name="Ohm R."/>
            <person name="Sun H."/>
            <person name="Tunlid A."/>
            <person name="Henrissat B."/>
            <person name="Grigoriev I.V."/>
            <person name="Hibbett D.S."/>
            <person name="Martin F."/>
        </authorList>
    </citation>
    <scope>NUCLEOTIDE SEQUENCE [LARGE SCALE GENOMIC DNA]</scope>
    <source>
        <strain evidence="2 3">Koide BX008</strain>
    </source>
</reference>
<protein>
    <submittedName>
        <fullName evidence="2">Uncharacterized protein</fullName>
    </submittedName>
</protein>
<proteinExistence type="predicted"/>
<sequence>MTSGSDTSKNTRIPPATESSENTGGRAPLPVQEPNPTAISSDNNDPAPAKAPFHPSDIINASLLDEFPDAGVALTHDDDWMSVLNKGDPIPPANELYSRVKTAYNPVCDSGVAQLKPKESGEQSREGEN</sequence>
<dbReference type="InParanoid" id="A0A0C2WKZ3"/>
<dbReference type="EMBL" id="KN818396">
    <property type="protein sequence ID" value="KIL56848.1"/>
    <property type="molecule type" value="Genomic_DNA"/>
</dbReference>
<evidence type="ECO:0000256" key="1">
    <source>
        <dbReference type="SAM" id="MobiDB-lite"/>
    </source>
</evidence>
<accession>A0A0C2WKZ3</accession>
<gene>
    <name evidence="2" type="ORF">M378DRAFT_172328</name>
</gene>
<organism evidence="2 3">
    <name type="scientific">Amanita muscaria (strain Koide BX008)</name>
    <dbReference type="NCBI Taxonomy" id="946122"/>
    <lineage>
        <taxon>Eukaryota</taxon>
        <taxon>Fungi</taxon>
        <taxon>Dikarya</taxon>
        <taxon>Basidiomycota</taxon>
        <taxon>Agaricomycotina</taxon>
        <taxon>Agaricomycetes</taxon>
        <taxon>Agaricomycetidae</taxon>
        <taxon>Agaricales</taxon>
        <taxon>Pluteineae</taxon>
        <taxon>Amanitaceae</taxon>
        <taxon>Amanita</taxon>
    </lineage>
</organism>
<name>A0A0C2WKZ3_AMAMK</name>
<dbReference type="AlphaFoldDB" id="A0A0C2WKZ3"/>
<feature type="compositionally biased region" description="Polar residues" evidence="1">
    <location>
        <begin position="1"/>
        <end position="23"/>
    </location>
</feature>